<keyword evidence="3" id="KW-1185">Reference proteome</keyword>
<feature type="compositionally biased region" description="Polar residues" evidence="1">
    <location>
        <begin position="1"/>
        <end position="21"/>
    </location>
</feature>
<evidence type="ECO:0000313" key="3">
    <source>
        <dbReference type="Proteomes" id="UP000696280"/>
    </source>
</evidence>
<dbReference type="AlphaFoldDB" id="A0A9N9L7M8"/>
<accession>A0A9N9L7M8</accession>
<feature type="region of interest" description="Disordered" evidence="1">
    <location>
        <begin position="1"/>
        <end position="36"/>
    </location>
</feature>
<organism evidence="2 3">
    <name type="scientific">Hymenoscyphus fraxineus</name>
    <dbReference type="NCBI Taxonomy" id="746836"/>
    <lineage>
        <taxon>Eukaryota</taxon>
        <taxon>Fungi</taxon>
        <taxon>Dikarya</taxon>
        <taxon>Ascomycota</taxon>
        <taxon>Pezizomycotina</taxon>
        <taxon>Leotiomycetes</taxon>
        <taxon>Helotiales</taxon>
        <taxon>Helotiaceae</taxon>
        <taxon>Hymenoscyphus</taxon>
    </lineage>
</organism>
<evidence type="ECO:0000256" key="1">
    <source>
        <dbReference type="SAM" id="MobiDB-lite"/>
    </source>
</evidence>
<sequence length="202" mass="23599">MGQHQSSSTDKGQNQDFPSADSSKKPSFPPYSEVPEDQKTLDHVMEDRIAVMTQELVLTIQNHLATEPLYGSKFTTNHDTGINRWACEYCYDSTRKTKAPLGYTPTCPICQHPMVTARHPEFLYPEDQKLERKYTYHYKPRTWFCVKEPELCENAKEKRTWVSKCGRRCSECGDSMRYEGWEEDAAKKHRPGERNMWNGEEY</sequence>
<name>A0A9N9L7M8_9HELO</name>
<dbReference type="EMBL" id="CAJVRL010000119">
    <property type="protein sequence ID" value="CAG8961915.1"/>
    <property type="molecule type" value="Genomic_DNA"/>
</dbReference>
<comment type="caution">
    <text evidence="2">The sequence shown here is derived from an EMBL/GenBank/DDBJ whole genome shotgun (WGS) entry which is preliminary data.</text>
</comment>
<evidence type="ECO:0000313" key="2">
    <source>
        <dbReference type="EMBL" id="CAG8961915.1"/>
    </source>
</evidence>
<gene>
    <name evidence="2" type="ORF">HYFRA_00013715</name>
</gene>
<protein>
    <submittedName>
        <fullName evidence="2">Uncharacterized protein</fullName>
    </submittedName>
</protein>
<proteinExistence type="predicted"/>
<reference evidence="2" key="1">
    <citation type="submission" date="2021-07" db="EMBL/GenBank/DDBJ databases">
        <authorList>
            <person name="Durling M."/>
        </authorList>
    </citation>
    <scope>NUCLEOTIDE SEQUENCE</scope>
</reference>
<dbReference type="Proteomes" id="UP000696280">
    <property type="component" value="Unassembled WGS sequence"/>
</dbReference>